<proteinExistence type="predicted"/>
<evidence type="ECO:0000313" key="3">
    <source>
        <dbReference type="Proteomes" id="UP000604391"/>
    </source>
</evidence>
<feature type="transmembrane region" description="Helical" evidence="1">
    <location>
        <begin position="9"/>
        <end position="26"/>
    </location>
</feature>
<dbReference type="EMBL" id="DVAD01000003">
    <property type="protein sequence ID" value="HIJ99277.1"/>
    <property type="molecule type" value="Genomic_DNA"/>
</dbReference>
<gene>
    <name evidence="2" type="ORF">H1011_00450</name>
</gene>
<organism evidence="2 3">
    <name type="scientific">Candidatus Undinarchaeum marinum</name>
    <dbReference type="NCBI Taxonomy" id="2756141"/>
    <lineage>
        <taxon>Archaea</taxon>
        <taxon>Candidatus Undinarchaeota</taxon>
        <taxon>Candidatus Undinarchaeia</taxon>
        <taxon>Candidatus Undinarchaeales</taxon>
        <taxon>Candidatus Undinarchaeaceae</taxon>
        <taxon>Candidatus Undinarchaeum</taxon>
    </lineage>
</organism>
<sequence length="550" mass="62075">MIPKTLRNSLSSFVVLLLAGYLSWWVTLDVRIVYVFVFLAIPLFLYLRLASPFLFRPKARTGFIQIGAGAVKDVASRKLIYTLTAYFVLFFLAGLAWKVIWVGLSPGFYEMEDGTDFQSEQLVLSDLESRNLFTTDVYRRVPHNTGEIRLRANRFGWTTILDTEPVYEDGVLLWRAALEPTGVVNQLIRTSPGFSQTSGMIELSPEVTEIDLKYTENRMFNQKSKRRAWYANRFWIVGDGYLTSGTDGGIWWLYPRISIKWFSFTYSQSFEGVTLVSAQTTDIRHYMPDELGALKEFIGQENLRVYPESLALAQSYIYGANRFGFIAREITKRSSDGESLYEIPGGQILSGGAETFQKYPILSVYNDELYWATLYEPVGGESRGARTAAIVLIGADYNNAGEVKMYKFDDLEKNIPGVNKILRLARTEVQNFEGWVPQQVQIYQDSQNRLYALSSIVSGYGSGQKVAALAGVNMLEGSERAYIVKTSDYSDLETAHMALLNIMFSGVVSAPLTETVSEQPAQTGQEDGTSVDDRLRTIEQKVDQILERLE</sequence>
<keyword evidence="1" id="KW-0472">Membrane</keyword>
<dbReference type="AlphaFoldDB" id="A0A832UYY0"/>
<keyword evidence="3" id="KW-1185">Reference proteome</keyword>
<accession>A0A832UYY0</accession>
<comment type="caution">
    <text evidence="2">The sequence shown here is derived from an EMBL/GenBank/DDBJ whole genome shotgun (WGS) entry which is preliminary data.</text>
</comment>
<reference evidence="2 3" key="1">
    <citation type="journal article" name="Nat. Commun.">
        <title>Undinarchaeota illuminate DPANN phylogeny and the impact of gene transfer on archaeal evolution.</title>
        <authorList>
            <person name="Dombrowski N."/>
            <person name="Williams T.A."/>
            <person name="Sun J."/>
            <person name="Woodcroft B.J."/>
            <person name="Lee J.H."/>
            <person name="Minh B.Q."/>
            <person name="Rinke C."/>
            <person name="Spang A."/>
        </authorList>
    </citation>
    <scope>NUCLEOTIDE SEQUENCE [LARGE SCALE GENOMIC DNA]</scope>
    <source>
        <strain evidence="2">MAG_bin17</strain>
    </source>
</reference>
<name>A0A832UYY0_9ARCH</name>
<evidence type="ECO:0000313" key="2">
    <source>
        <dbReference type="EMBL" id="HIJ99277.1"/>
    </source>
</evidence>
<evidence type="ECO:0000256" key="1">
    <source>
        <dbReference type="SAM" id="Phobius"/>
    </source>
</evidence>
<feature type="transmembrane region" description="Helical" evidence="1">
    <location>
        <begin position="79"/>
        <end position="101"/>
    </location>
</feature>
<protein>
    <submittedName>
        <fullName evidence="2">Uncharacterized protein</fullName>
    </submittedName>
</protein>
<feature type="transmembrane region" description="Helical" evidence="1">
    <location>
        <begin position="32"/>
        <end position="50"/>
    </location>
</feature>
<dbReference type="Proteomes" id="UP000604391">
    <property type="component" value="Unassembled WGS sequence"/>
</dbReference>
<keyword evidence="1" id="KW-0812">Transmembrane</keyword>
<keyword evidence="1" id="KW-1133">Transmembrane helix</keyword>